<evidence type="ECO:0000313" key="2">
    <source>
        <dbReference type="Proteomes" id="UP000828251"/>
    </source>
</evidence>
<organism evidence="1 2">
    <name type="scientific">Gossypium stocksii</name>
    <dbReference type="NCBI Taxonomy" id="47602"/>
    <lineage>
        <taxon>Eukaryota</taxon>
        <taxon>Viridiplantae</taxon>
        <taxon>Streptophyta</taxon>
        <taxon>Embryophyta</taxon>
        <taxon>Tracheophyta</taxon>
        <taxon>Spermatophyta</taxon>
        <taxon>Magnoliopsida</taxon>
        <taxon>eudicotyledons</taxon>
        <taxon>Gunneridae</taxon>
        <taxon>Pentapetalae</taxon>
        <taxon>rosids</taxon>
        <taxon>malvids</taxon>
        <taxon>Malvales</taxon>
        <taxon>Malvaceae</taxon>
        <taxon>Malvoideae</taxon>
        <taxon>Gossypium</taxon>
    </lineage>
</organism>
<sequence length="114" mass="13662">MDPRFCVYFLPMIPFCLVRHRLKGQMQLVFGLLSVQHSDDPERYLDLIRSTFPDEVANQILQIPLPKKRKEDVLVWRRDPFGEFTIKITYKLLHEGTFRPNYTNYAPKDLYMKL</sequence>
<protein>
    <submittedName>
        <fullName evidence="1">Uncharacterized protein</fullName>
    </submittedName>
</protein>
<dbReference type="AlphaFoldDB" id="A0A9D4A931"/>
<proteinExistence type="predicted"/>
<dbReference type="Proteomes" id="UP000828251">
    <property type="component" value="Unassembled WGS sequence"/>
</dbReference>
<accession>A0A9D4A931</accession>
<comment type="caution">
    <text evidence="1">The sequence shown here is derived from an EMBL/GenBank/DDBJ whole genome shotgun (WGS) entry which is preliminary data.</text>
</comment>
<reference evidence="1 2" key="1">
    <citation type="journal article" date="2021" name="Plant Biotechnol. J.">
        <title>Multi-omics assisted identification of the key and species-specific regulatory components of drought-tolerant mechanisms in Gossypium stocksii.</title>
        <authorList>
            <person name="Yu D."/>
            <person name="Ke L."/>
            <person name="Zhang D."/>
            <person name="Wu Y."/>
            <person name="Sun Y."/>
            <person name="Mei J."/>
            <person name="Sun J."/>
            <person name="Sun Y."/>
        </authorList>
    </citation>
    <scope>NUCLEOTIDE SEQUENCE [LARGE SCALE GENOMIC DNA]</scope>
    <source>
        <strain evidence="2">cv. E1</strain>
        <tissue evidence="1">Leaf</tissue>
    </source>
</reference>
<evidence type="ECO:0000313" key="1">
    <source>
        <dbReference type="EMBL" id="KAH1096786.1"/>
    </source>
</evidence>
<gene>
    <name evidence="1" type="ORF">J1N35_013707</name>
</gene>
<dbReference type="EMBL" id="JAIQCV010000005">
    <property type="protein sequence ID" value="KAH1096786.1"/>
    <property type="molecule type" value="Genomic_DNA"/>
</dbReference>
<keyword evidence="2" id="KW-1185">Reference proteome</keyword>
<name>A0A9D4A931_9ROSI</name>